<dbReference type="Gene3D" id="6.10.340.10">
    <property type="match status" value="1"/>
</dbReference>
<organism evidence="7 8">
    <name type="scientific">Anaerovorax odorimutans</name>
    <dbReference type="NCBI Taxonomy" id="109327"/>
    <lineage>
        <taxon>Bacteria</taxon>
        <taxon>Bacillati</taxon>
        <taxon>Bacillota</taxon>
        <taxon>Clostridia</taxon>
        <taxon>Peptostreptococcales</taxon>
        <taxon>Anaerovoracaceae</taxon>
        <taxon>Anaerovorax</taxon>
    </lineage>
</organism>
<evidence type="ECO:0000259" key="6">
    <source>
        <dbReference type="PROSITE" id="PS50885"/>
    </source>
</evidence>
<dbReference type="Pfam" id="PF00672">
    <property type="entry name" value="HAMP"/>
    <property type="match status" value="1"/>
</dbReference>
<protein>
    <submittedName>
        <fullName evidence="7">Methyl-accepting chemotaxis protein</fullName>
    </submittedName>
</protein>
<dbReference type="Proteomes" id="UP001524502">
    <property type="component" value="Unassembled WGS sequence"/>
</dbReference>
<keyword evidence="3" id="KW-0807">Transducer</keyword>
<reference evidence="7 8" key="1">
    <citation type="submission" date="2022-06" db="EMBL/GenBank/DDBJ databases">
        <title>Isolation of gut microbiota from human fecal samples.</title>
        <authorList>
            <person name="Pamer E.G."/>
            <person name="Barat B."/>
            <person name="Waligurski E."/>
            <person name="Medina S."/>
            <person name="Paddock L."/>
            <person name="Mostad J."/>
        </authorList>
    </citation>
    <scope>NUCLEOTIDE SEQUENCE [LARGE SCALE GENOMIC DNA]</scope>
    <source>
        <strain evidence="7 8">SL.3.17</strain>
    </source>
</reference>
<evidence type="ECO:0000256" key="2">
    <source>
        <dbReference type="ARBA" id="ARBA00029447"/>
    </source>
</evidence>
<comment type="caution">
    <text evidence="7">The sequence shown here is derived from an EMBL/GenBank/DDBJ whole genome shotgun (WGS) entry which is preliminary data.</text>
</comment>
<dbReference type="InterPro" id="IPR024478">
    <property type="entry name" value="HlyB_4HB_MCP"/>
</dbReference>
<feature type="transmembrane region" description="Helical" evidence="4">
    <location>
        <begin position="14"/>
        <end position="36"/>
    </location>
</feature>
<feature type="transmembrane region" description="Helical" evidence="4">
    <location>
        <begin position="188"/>
        <end position="210"/>
    </location>
</feature>
<dbReference type="InterPro" id="IPR004089">
    <property type="entry name" value="MCPsignal_dom"/>
</dbReference>
<keyword evidence="4" id="KW-0472">Membrane</keyword>
<evidence type="ECO:0000256" key="1">
    <source>
        <dbReference type="ARBA" id="ARBA00022500"/>
    </source>
</evidence>
<keyword evidence="1" id="KW-0145">Chemotaxis</keyword>
<evidence type="ECO:0000313" key="8">
    <source>
        <dbReference type="Proteomes" id="UP001524502"/>
    </source>
</evidence>
<accession>A0ABT1RP42</accession>
<dbReference type="Pfam" id="PF00015">
    <property type="entry name" value="MCPsignal"/>
    <property type="match status" value="1"/>
</dbReference>
<dbReference type="PANTHER" id="PTHR43531:SF11">
    <property type="entry name" value="METHYL-ACCEPTING CHEMOTAXIS PROTEIN 3"/>
    <property type="match status" value="1"/>
</dbReference>
<dbReference type="SMART" id="SM00283">
    <property type="entry name" value="MA"/>
    <property type="match status" value="1"/>
</dbReference>
<dbReference type="SUPFAM" id="SSF58104">
    <property type="entry name" value="Methyl-accepting chemotaxis protein (MCP) signaling domain"/>
    <property type="match status" value="1"/>
</dbReference>
<dbReference type="EMBL" id="JANFXK010000009">
    <property type="protein sequence ID" value="MCQ4636938.1"/>
    <property type="molecule type" value="Genomic_DNA"/>
</dbReference>
<dbReference type="PANTHER" id="PTHR43531">
    <property type="entry name" value="PROTEIN ICFG"/>
    <property type="match status" value="1"/>
</dbReference>
<dbReference type="PROSITE" id="PS50885">
    <property type="entry name" value="HAMP"/>
    <property type="match status" value="1"/>
</dbReference>
<dbReference type="InterPro" id="IPR003660">
    <property type="entry name" value="HAMP_dom"/>
</dbReference>
<feature type="domain" description="HAMP" evidence="6">
    <location>
        <begin position="212"/>
        <end position="264"/>
    </location>
</feature>
<gene>
    <name evidence="7" type="ORF">NE619_09360</name>
</gene>
<proteinExistence type="inferred from homology"/>
<comment type="similarity">
    <text evidence="2">Belongs to the methyl-accepting chemotaxis (MCP) protein family.</text>
</comment>
<evidence type="ECO:0000256" key="3">
    <source>
        <dbReference type="PROSITE-ProRule" id="PRU00284"/>
    </source>
</evidence>
<evidence type="ECO:0000259" key="5">
    <source>
        <dbReference type="PROSITE" id="PS50111"/>
    </source>
</evidence>
<dbReference type="PRINTS" id="PR00260">
    <property type="entry name" value="CHEMTRNSDUCR"/>
</dbReference>
<sequence length="558" mass="59898">MKTYFKNLKISRKLILAFSIIIILYIATVVIAISNFNSMSNRVEKLYNEPFANVQSSLQAIANLQAVGRNLTILTATDKTVDEAAYLEETKKLAQSVNDEIEQLASGYVSGEEKVSVLKEQFPQLAVKRDNVIALLDAGKDQEALTAYLNDYEPEAAKVRATLSDVVQLSIEDAEQSLEQGQRTDVRIVILISVIALVILAFTIVIGITITRSIVRPVNEVKKAANALANGDLSTQLSYTSQDEMGELADDVRATAAALSLYISEITKNMSELGKGNLNYHTDIAFKGDFIELGKVLNEISDLLRDSIHQIGVSAEQVSGGSEQVSNGAQALAQGASEQAGSIEELASSINDISDSVQSNADNAVKSSEAADAVGNSIVASNEQMKAVTDSMREMELNSNEINKIVKEIDEIAFQTNILALNASVEAARAGEAGRGFSVVADEVRRLAAKSSEASKLTADLIKKNTMTVNESIEAVDSAAQALGESVEGAKSVNRMVSTISEVSVQQAEAILQIRQSVERISEIVQGNSATAEESAAASEELSAQAQILKELVERFEI</sequence>
<keyword evidence="8" id="KW-1185">Reference proteome</keyword>
<dbReference type="InterPro" id="IPR051310">
    <property type="entry name" value="MCP_chemotaxis"/>
</dbReference>
<dbReference type="SMART" id="SM00304">
    <property type="entry name" value="HAMP"/>
    <property type="match status" value="1"/>
</dbReference>
<dbReference type="Gene3D" id="1.10.287.950">
    <property type="entry name" value="Methyl-accepting chemotaxis protein"/>
    <property type="match status" value="1"/>
</dbReference>
<name>A0ABT1RP42_9FIRM</name>
<evidence type="ECO:0000313" key="7">
    <source>
        <dbReference type="EMBL" id="MCQ4636938.1"/>
    </source>
</evidence>
<dbReference type="CDD" id="cd06225">
    <property type="entry name" value="HAMP"/>
    <property type="match status" value="1"/>
</dbReference>
<dbReference type="RefSeq" id="WP_256132127.1">
    <property type="nucleotide sequence ID" value="NZ_JANFXK010000009.1"/>
</dbReference>
<dbReference type="PROSITE" id="PS50111">
    <property type="entry name" value="CHEMOTAXIS_TRANSDUC_2"/>
    <property type="match status" value="1"/>
</dbReference>
<keyword evidence="4" id="KW-1133">Transmembrane helix</keyword>
<dbReference type="Pfam" id="PF12729">
    <property type="entry name" value="4HB_MCP_1"/>
    <property type="match status" value="1"/>
</dbReference>
<feature type="domain" description="Methyl-accepting transducer" evidence="5">
    <location>
        <begin position="314"/>
        <end position="543"/>
    </location>
</feature>
<dbReference type="InterPro" id="IPR004090">
    <property type="entry name" value="Chemotax_Me-accpt_rcpt"/>
</dbReference>
<evidence type="ECO:0000256" key="4">
    <source>
        <dbReference type="SAM" id="Phobius"/>
    </source>
</evidence>
<keyword evidence="4" id="KW-0812">Transmembrane</keyword>